<reference evidence="1" key="2">
    <citation type="submission" date="2021-09" db="EMBL/GenBank/DDBJ databases">
        <authorList>
            <person name="Gilroy R."/>
        </authorList>
    </citation>
    <scope>NUCLEOTIDE SEQUENCE</scope>
    <source>
        <strain evidence="1">316</strain>
    </source>
</reference>
<proteinExistence type="predicted"/>
<name>A0A921JDZ3_9HYPH</name>
<dbReference type="AlphaFoldDB" id="A0A921JDZ3"/>
<comment type="caution">
    <text evidence="1">The sequence shown here is derived from an EMBL/GenBank/DDBJ whole genome shotgun (WGS) entry which is preliminary data.</text>
</comment>
<sequence length="113" mass="12282">MSTLPNQASMQASKRDRMSAPVQLSPCMVAAALLHCDGSGEVQEPGGRMANGTAVTSSERLLDRQEAMRLAVARRIALGFRAFSPRRKTLKTLRQARPACLPQRGPEPGSWHV</sequence>
<dbReference type="EMBL" id="DYYG01000013">
    <property type="protein sequence ID" value="HJE23166.1"/>
    <property type="molecule type" value="Genomic_DNA"/>
</dbReference>
<gene>
    <name evidence="1" type="ORF">K8W01_05855</name>
</gene>
<evidence type="ECO:0000313" key="1">
    <source>
        <dbReference type="EMBL" id="HJE23166.1"/>
    </source>
</evidence>
<dbReference type="Proteomes" id="UP000742631">
    <property type="component" value="Unassembled WGS sequence"/>
</dbReference>
<reference evidence="1" key="1">
    <citation type="journal article" date="2021" name="PeerJ">
        <title>Extensive microbial diversity within the chicken gut microbiome revealed by metagenomics and culture.</title>
        <authorList>
            <person name="Gilroy R."/>
            <person name="Ravi A."/>
            <person name="Getino M."/>
            <person name="Pursley I."/>
            <person name="Horton D.L."/>
            <person name="Alikhan N.F."/>
            <person name="Baker D."/>
            <person name="Gharbi K."/>
            <person name="Hall N."/>
            <person name="Watson M."/>
            <person name="Adriaenssens E.M."/>
            <person name="Foster-Nyarko E."/>
            <person name="Jarju S."/>
            <person name="Secka A."/>
            <person name="Antonio M."/>
            <person name="Oren A."/>
            <person name="Chaudhuri R.R."/>
            <person name="La Ragione R."/>
            <person name="Hildebrand F."/>
            <person name="Pallen M.J."/>
        </authorList>
    </citation>
    <scope>NUCLEOTIDE SEQUENCE</scope>
    <source>
        <strain evidence="1">316</strain>
    </source>
</reference>
<evidence type="ECO:0000313" key="2">
    <source>
        <dbReference type="Proteomes" id="UP000742631"/>
    </source>
</evidence>
<organism evidence="1 2">
    <name type="scientific">Methylorubrum populi</name>
    <dbReference type="NCBI Taxonomy" id="223967"/>
    <lineage>
        <taxon>Bacteria</taxon>
        <taxon>Pseudomonadati</taxon>
        <taxon>Pseudomonadota</taxon>
        <taxon>Alphaproteobacteria</taxon>
        <taxon>Hyphomicrobiales</taxon>
        <taxon>Methylobacteriaceae</taxon>
        <taxon>Methylorubrum</taxon>
    </lineage>
</organism>
<protein>
    <submittedName>
        <fullName evidence="1">Uncharacterized protein</fullName>
    </submittedName>
</protein>
<accession>A0A921JDZ3</accession>